<evidence type="ECO:0008006" key="3">
    <source>
        <dbReference type="Google" id="ProtNLM"/>
    </source>
</evidence>
<dbReference type="AlphaFoldDB" id="A0A193LI66"/>
<sequence>MNFVVVQLAIDSDRLLRLYQGSARVVVAVAENGQTVRFPANILREHVSHDGVHGRFRIEFAANGKFSRMSRLAS</sequence>
<protein>
    <recommendedName>
        <fullName evidence="3">Topoisomerase II</fullName>
    </recommendedName>
</protein>
<reference evidence="1 2" key="1">
    <citation type="submission" date="2016-06" db="EMBL/GenBank/DDBJ databases">
        <title>Complete genome sequence of a deep-branching marine Gamma Proteobacterium Woeseia oceani type strain XK5.</title>
        <authorList>
            <person name="Mu D."/>
            <person name="Du Z."/>
        </authorList>
    </citation>
    <scope>NUCLEOTIDE SEQUENCE [LARGE SCALE GENOMIC DNA]</scope>
    <source>
        <strain evidence="1 2">XK5</strain>
    </source>
</reference>
<dbReference type="OrthoDB" id="5600793at2"/>
<dbReference type="KEGG" id="woc:BA177_13535"/>
<organism evidence="1 2">
    <name type="scientific">Woeseia oceani</name>
    <dbReference type="NCBI Taxonomy" id="1548547"/>
    <lineage>
        <taxon>Bacteria</taxon>
        <taxon>Pseudomonadati</taxon>
        <taxon>Pseudomonadota</taxon>
        <taxon>Gammaproteobacteria</taxon>
        <taxon>Woeseiales</taxon>
        <taxon>Woeseiaceae</taxon>
        <taxon>Woeseia</taxon>
    </lineage>
</organism>
<accession>A0A193LI66</accession>
<evidence type="ECO:0000313" key="1">
    <source>
        <dbReference type="EMBL" id="ANO52084.1"/>
    </source>
</evidence>
<name>A0A193LI66_9GAMM</name>
<dbReference type="RefSeq" id="WP_068617066.1">
    <property type="nucleotide sequence ID" value="NZ_CP016268.1"/>
</dbReference>
<dbReference type="Proteomes" id="UP000092695">
    <property type="component" value="Chromosome"/>
</dbReference>
<proteinExistence type="predicted"/>
<evidence type="ECO:0000313" key="2">
    <source>
        <dbReference type="Proteomes" id="UP000092695"/>
    </source>
</evidence>
<dbReference type="InterPro" id="IPR021363">
    <property type="entry name" value="DUF2835"/>
</dbReference>
<dbReference type="STRING" id="1548547.BA177_13535"/>
<gene>
    <name evidence="1" type="ORF">BA177_13535</name>
</gene>
<keyword evidence="2" id="KW-1185">Reference proteome</keyword>
<dbReference type="EMBL" id="CP016268">
    <property type="protein sequence ID" value="ANO52084.1"/>
    <property type="molecule type" value="Genomic_DNA"/>
</dbReference>
<dbReference type="Pfam" id="PF11197">
    <property type="entry name" value="DUF2835"/>
    <property type="match status" value="1"/>
</dbReference>